<protein>
    <submittedName>
        <fullName evidence="1">Uncharacterized protein</fullName>
    </submittedName>
</protein>
<keyword evidence="2" id="KW-1185">Reference proteome</keyword>
<evidence type="ECO:0000313" key="2">
    <source>
        <dbReference type="Proteomes" id="UP001157418"/>
    </source>
</evidence>
<dbReference type="Proteomes" id="UP001157418">
    <property type="component" value="Unassembled WGS sequence"/>
</dbReference>
<reference evidence="1 2" key="1">
    <citation type="submission" date="2022-01" db="EMBL/GenBank/DDBJ databases">
        <authorList>
            <person name="Xiong W."/>
            <person name="Schranz E."/>
        </authorList>
    </citation>
    <scope>NUCLEOTIDE SEQUENCE [LARGE SCALE GENOMIC DNA]</scope>
</reference>
<comment type="caution">
    <text evidence="1">The sequence shown here is derived from an EMBL/GenBank/DDBJ whole genome shotgun (WGS) entry which is preliminary data.</text>
</comment>
<dbReference type="AlphaFoldDB" id="A0AAU9PV72"/>
<accession>A0AAU9PV72</accession>
<gene>
    <name evidence="1" type="ORF">LVIROSA_LOCUS39288</name>
</gene>
<evidence type="ECO:0000313" key="1">
    <source>
        <dbReference type="EMBL" id="CAH1454094.1"/>
    </source>
</evidence>
<dbReference type="EMBL" id="CAKMRJ010005745">
    <property type="protein sequence ID" value="CAH1454094.1"/>
    <property type="molecule type" value="Genomic_DNA"/>
</dbReference>
<sequence length="91" mass="10689">MIHKKSRTKTNSWVKAYSFIYVDLLNSQGHRSIKGVGEYSMNRECKNGATIVKSKRIQRKRPKIRIFFRIDSIFENKGKVGNSLRTLEREN</sequence>
<proteinExistence type="predicted"/>
<organism evidence="1 2">
    <name type="scientific">Lactuca virosa</name>
    <dbReference type="NCBI Taxonomy" id="75947"/>
    <lineage>
        <taxon>Eukaryota</taxon>
        <taxon>Viridiplantae</taxon>
        <taxon>Streptophyta</taxon>
        <taxon>Embryophyta</taxon>
        <taxon>Tracheophyta</taxon>
        <taxon>Spermatophyta</taxon>
        <taxon>Magnoliopsida</taxon>
        <taxon>eudicotyledons</taxon>
        <taxon>Gunneridae</taxon>
        <taxon>Pentapetalae</taxon>
        <taxon>asterids</taxon>
        <taxon>campanulids</taxon>
        <taxon>Asterales</taxon>
        <taxon>Asteraceae</taxon>
        <taxon>Cichorioideae</taxon>
        <taxon>Cichorieae</taxon>
        <taxon>Lactucinae</taxon>
        <taxon>Lactuca</taxon>
    </lineage>
</organism>
<name>A0AAU9PV72_9ASTR</name>